<accession>T1B1I2</accession>
<organism evidence="1">
    <name type="scientific">mine drainage metagenome</name>
    <dbReference type="NCBI Taxonomy" id="410659"/>
    <lineage>
        <taxon>unclassified sequences</taxon>
        <taxon>metagenomes</taxon>
        <taxon>ecological metagenomes</taxon>
    </lineage>
</organism>
<dbReference type="EMBL" id="AUZZ01001914">
    <property type="protein sequence ID" value="EQD62433.1"/>
    <property type="molecule type" value="Genomic_DNA"/>
</dbReference>
<gene>
    <name evidence="1" type="ORF">B2A_02821</name>
</gene>
<evidence type="ECO:0000313" key="1">
    <source>
        <dbReference type="EMBL" id="EQD62433.1"/>
    </source>
</evidence>
<sequence>MLDVYRDPIGSMEAWHLVWVWPTRLTERHRVCRQEHIAVATEKLAALRIINPKARLRAALRIDCEVEKILEHYHVRRYLKVARTVSAEHSFKQTRRGRQGPNSSYRRITRRHYDLAWIIDRASVSYDERSDGMYPLICNDRDLTAEQVLQAHKGQPTIEKRFEQLKAVHEIAPVFLKN</sequence>
<reference evidence="1" key="2">
    <citation type="journal article" date="2014" name="ISME J.">
        <title>Microbial stratification in low pH oxic and suboxic macroscopic growths along an acid mine drainage.</title>
        <authorList>
            <person name="Mendez-Garcia C."/>
            <person name="Mesa V."/>
            <person name="Sprenger R.R."/>
            <person name="Richter M."/>
            <person name="Diez M.S."/>
            <person name="Solano J."/>
            <person name="Bargiela R."/>
            <person name="Golyshina O.V."/>
            <person name="Manteca A."/>
            <person name="Ramos J.L."/>
            <person name="Gallego J.R."/>
            <person name="Llorente I."/>
            <person name="Martins Dos Santos V.A."/>
            <person name="Jensen O.N."/>
            <person name="Pelaez A.I."/>
            <person name="Sanchez J."/>
            <person name="Ferrer M."/>
        </authorList>
    </citation>
    <scope>NUCLEOTIDE SEQUENCE</scope>
</reference>
<feature type="non-terminal residue" evidence="1">
    <location>
        <position position="178"/>
    </location>
</feature>
<name>T1B1I2_9ZZZZ</name>
<comment type="caution">
    <text evidence="1">The sequence shown here is derived from an EMBL/GenBank/DDBJ whole genome shotgun (WGS) entry which is preliminary data.</text>
</comment>
<protein>
    <submittedName>
        <fullName evidence="1">Transposase-like protein</fullName>
    </submittedName>
</protein>
<reference evidence="1" key="1">
    <citation type="submission" date="2013-08" db="EMBL/GenBank/DDBJ databases">
        <authorList>
            <person name="Mendez C."/>
            <person name="Richter M."/>
            <person name="Ferrer M."/>
            <person name="Sanchez J."/>
        </authorList>
    </citation>
    <scope>NUCLEOTIDE SEQUENCE</scope>
</reference>
<proteinExistence type="predicted"/>
<dbReference type="AlphaFoldDB" id="T1B1I2"/>